<accession>A0A1I6HBN9</accession>
<proteinExistence type="predicted"/>
<dbReference type="GO" id="GO:0016853">
    <property type="term" value="F:isomerase activity"/>
    <property type="evidence" value="ECO:0007669"/>
    <property type="project" value="UniProtKB-KW"/>
</dbReference>
<evidence type="ECO:0000313" key="3">
    <source>
        <dbReference type="EMBL" id="SFR51892.1"/>
    </source>
</evidence>
<keyword evidence="1" id="KW-0732">Signal</keyword>
<dbReference type="OrthoDB" id="9814425at2"/>
<feature type="signal peptide" evidence="1">
    <location>
        <begin position="1"/>
        <end position="24"/>
    </location>
</feature>
<dbReference type="InterPro" id="IPR032710">
    <property type="entry name" value="NTF2-like_dom_sf"/>
</dbReference>
<dbReference type="Pfam" id="PF14534">
    <property type="entry name" value="DUF4440"/>
    <property type="match status" value="1"/>
</dbReference>
<dbReference type="STRING" id="400055.SAMN04490243_2528"/>
<reference evidence="3 4" key="1">
    <citation type="submission" date="2016-10" db="EMBL/GenBank/DDBJ databases">
        <authorList>
            <person name="de Groot N.N."/>
        </authorList>
    </citation>
    <scope>NUCLEOTIDE SEQUENCE [LARGE SCALE GENOMIC DNA]</scope>
    <source>
        <strain evidence="3 4">DSM 21019</strain>
    </source>
</reference>
<dbReference type="EMBL" id="FOYQ01000002">
    <property type="protein sequence ID" value="SFR51892.1"/>
    <property type="molecule type" value="Genomic_DNA"/>
</dbReference>
<sequence>MPNARYLRTTSLFLFFIASLNFLAAQTYQGSSEDIDAILSNIRNFSTSVMNGDTQAIGMAYTADAKIFPNNRDIITGREAIIGYWTLPEGLSTKYHKITPEEINVLGDEAYDYGYYEGTTLRADGSESSWKGKYVIIWRKVKGEWKIYLDIWNAIRE</sequence>
<feature type="chain" id="PRO_5011459498" evidence="1">
    <location>
        <begin position="25"/>
        <end position="157"/>
    </location>
</feature>
<evidence type="ECO:0000256" key="1">
    <source>
        <dbReference type="SAM" id="SignalP"/>
    </source>
</evidence>
<protein>
    <submittedName>
        <fullName evidence="3">Ketosteroid isomerase homolog</fullName>
    </submittedName>
</protein>
<dbReference type="Proteomes" id="UP000199534">
    <property type="component" value="Unassembled WGS sequence"/>
</dbReference>
<evidence type="ECO:0000259" key="2">
    <source>
        <dbReference type="Pfam" id="PF14534"/>
    </source>
</evidence>
<dbReference type="RefSeq" id="WP_092982915.1">
    <property type="nucleotide sequence ID" value="NZ_FOYQ01000002.1"/>
</dbReference>
<dbReference type="CDD" id="cd00531">
    <property type="entry name" value="NTF2_like"/>
    <property type="match status" value="1"/>
</dbReference>
<dbReference type="AlphaFoldDB" id="A0A1I6HBN9"/>
<name>A0A1I6HBN9_9FLAO</name>
<organism evidence="3 4">
    <name type="scientific">Robiginitalea myxolifaciens</name>
    <dbReference type="NCBI Taxonomy" id="400055"/>
    <lineage>
        <taxon>Bacteria</taxon>
        <taxon>Pseudomonadati</taxon>
        <taxon>Bacteroidota</taxon>
        <taxon>Flavobacteriia</taxon>
        <taxon>Flavobacteriales</taxon>
        <taxon>Flavobacteriaceae</taxon>
        <taxon>Robiginitalea</taxon>
    </lineage>
</organism>
<dbReference type="Gene3D" id="3.10.450.50">
    <property type="match status" value="1"/>
</dbReference>
<dbReference type="InterPro" id="IPR027843">
    <property type="entry name" value="DUF4440"/>
</dbReference>
<feature type="domain" description="DUF4440" evidence="2">
    <location>
        <begin position="38"/>
        <end position="147"/>
    </location>
</feature>
<gene>
    <name evidence="3" type="ORF">SAMN04490243_2528</name>
</gene>
<evidence type="ECO:0000313" key="4">
    <source>
        <dbReference type="Proteomes" id="UP000199534"/>
    </source>
</evidence>
<dbReference type="SUPFAM" id="SSF54427">
    <property type="entry name" value="NTF2-like"/>
    <property type="match status" value="1"/>
</dbReference>
<keyword evidence="4" id="KW-1185">Reference proteome</keyword>
<keyword evidence="3" id="KW-0413">Isomerase</keyword>